<keyword evidence="2" id="KW-1185">Reference proteome</keyword>
<reference evidence="1" key="2">
    <citation type="submission" date="2025-09" db="UniProtKB">
        <authorList>
            <consortium name="Ensembl"/>
        </authorList>
    </citation>
    <scope>IDENTIFICATION</scope>
</reference>
<protein>
    <submittedName>
        <fullName evidence="1">Uncharacterized protein</fullName>
    </submittedName>
</protein>
<dbReference type="Proteomes" id="UP000694383">
    <property type="component" value="Unplaced"/>
</dbReference>
<accession>A0A8C7WUN5</accession>
<dbReference type="Ensembl" id="ENSOSIT00000003703.1">
    <property type="protein sequence ID" value="ENSOSIP00000003453.1"/>
    <property type="gene ID" value="ENSOSIG00000002278.1"/>
</dbReference>
<proteinExistence type="predicted"/>
<evidence type="ECO:0000313" key="1">
    <source>
        <dbReference type="Ensembl" id="ENSOSIP00000003453.1"/>
    </source>
</evidence>
<name>A0A8C7WUN5_9TELE</name>
<sequence>MLLKLQREEYVCLKGNAALSYTTKTSLCHGQYALSVLMYPGVSLSPL</sequence>
<organism evidence="1 2">
    <name type="scientific">Oryzias sinensis</name>
    <name type="common">Chinese medaka</name>
    <dbReference type="NCBI Taxonomy" id="183150"/>
    <lineage>
        <taxon>Eukaryota</taxon>
        <taxon>Metazoa</taxon>
        <taxon>Chordata</taxon>
        <taxon>Craniata</taxon>
        <taxon>Vertebrata</taxon>
        <taxon>Euteleostomi</taxon>
        <taxon>Actinopterygii</taxon>
        <taxon>Neopterygii</taxon>
        <taxon>Teleostei</taxon>
        <taxon>Neoteleostei</taxon>
        <taxon>Acanthomorphata</taxon>
        <taxon>Ovalentaria</taxon>
        <taxon>Atherinomorphae</taxon>
        <taxon>Beloniformes</taxon>
        <taxon>Adrianichthyidae</taxon>
        <taxon>Oryziinae</taxon>
        <taxon>Oryzias</taxon>
    </lineage>
</organism>
<evidence type="ECO:0000313" key="2">
    <source>
        <dbReference type="Proteomes" id="UP000694383"/>
    </source>
</evidence>
<reference evidence="1" key="1">
    <citation type="submission" date="2025-08" db="UniProtKB">
        <authorList>
            <consortium name="Ensembl"/>
        </authorList>
    </citation>
    <scope>IDENTIFICATION</scope>
</reference>
<dbReference type="AlphaFoldDB" id="A0A8C7WUN5"/>